<feature type="short sequence motif" description="GXSXG" evidence="2">
    <location>
        <begin position="130"/>
        <end position="134"/>
    </location>
</feature>
<dbReference type="GO" id="GO:0016042">
    <property type="term" value="P:lipid catabolic process"/>
    <property type="evidence" value="ECO:0007669"/>
    <property type="project" value="UniProtKB-UniRule"/>
</dbReference>
<dbReference type="PROSITE" id="PS51635">
    <property type="entry name" value="PNPLA"/>
    <property type="match status" value="1"/>
</dbReference>
<evidence type="ECO:0000313" key="4">
    <source>
        <dbReference type="EMBL" id="AXK41583.1"/>
    </source>
</evidence>
<evidence type="ECO:0000256" key="1">
    <source>
        <dbReference type="ARBA" id="ARBA00023098"/>
    </source>
</evidence>
<keyword evidence="1 2" id="KW-0443">Lipid metabolism</keyword>
<feature type="short sequence motif" description="GXGXXG" evidence="2">
    <location>
        <begin position="97"/>
        <end position="102"/>
    </location>
</feature>
<proteinExistence type="predicted"/>
<feature type="short sequence motif" description="DGA/G" evidence="2">
    <location>
        <begin position="286"/>
        <end position="288"/>
    </location>
</feature>
<dbReference type="RefSeq" id="WP_115415770.1">
    <property type="nucleotide sequence ID" value="NZ_CP031357.1"/>
</dbReference>
<dbReference type="Pfam" id="PF01734">
    <property type="entry name" value="Patatin"/>
    <property type="match status" value="1"/>
</dbReference>
<dbReference type="SUPFAM" id="SSF52151">
    <property type="entry name" value="FabD/lysophospholipase-like"/>
    <property type="match status" value="1"/>
</dbReference>
<dbReference type="OrthoDB" id="7502337at2"/>
<name>A0A345YCD1_9SPHN</name>
<evidence type="ECO:0000313" key="5">
    <source>
        <dbReference type="Proteomes" id="UP000254508"/>
    </source>
</evidence>
<dbReference type="InterPro" id="IPR016035">
    <property type="entry name" value="Acyl_Trfase/lysoPLipase"/>
</dbReference>
<protein>
    <submittedName>
        <fullName evidence="4">Patatin-like phospholipase family protein</fullName>
    </submittedName>
</protein>
<dbReference type="InterPro" id="IPR002641">
    <property type="entry name" value="PNPLA_dom"/>
</dbReference>
<organism evidence="4 5">
    <name type="scientific">Erythrobacter aureus</name>
    <dbReference type="NCBI Taxonomy" id="2182384"/>
    <lineage>
        <taxon>Bacteria</taxon>
        <taxon>Pseudomonadati</taxon>
        <taxon>Pseudomonadota</taxon>
        <taxon>Alphaproteobacteria</taxon>
        <taxon>Sphingomonadales</taxon>
        <taxon>Erythrobacteraceae</taxon>
        <taxon>Erythrobacter/Porphyrobacter group</taxon>
        <taxon>Erythrobacter</taxon>
    </lineage>
</organism>
<feature type="active site" description="Proton acceptor" evidence="2">
    <location>
        <position position="286"/>
    </location>
</feature>
<reference evidence="5" key="1">
    <citation type="submission" date="2018-07" db="EMBL/GenBank/DDBJ databases">
        <title>Genome sequence of Erythrobacter strain YH-07, an antagonistic bacterium isolated from Yellow Sea.</title>
        <authorList>
            <person name="Tang T."/>
            <person name="Liu Q."/>
            <person name="Sun X."/>
        </authorList>
    </citation>
    <scope>NUCLEOTIDE SEQUENCE [LARGE SCALE GENOMIC DNA]</scope>
    <source>
        <strain evidence="5">YH-07</strain>
    </source>
</reference>
<keyword evidence="5" id="KW-1185">Reference proteome</keyword>
<keyword evidence="2" id="KW-0378">Hydrolase</keyword>
<sequence length="449" mass="48541">MMGNFLLGVGATLLALGVFGYLAFRLFRRGPLTFAIEDFYTHVVDGDVGPFVRDVQADVPHAQECRLDDRLSCSIRDAVQSHNQAGRPDCNVLLLSGGGQWGAYGAGLFDTLSRNSANELALNDVGVITGISTGSLQTLMLMVALDPKQTPEMRRFALDRLVWGYSPKRESEVVKHTKMIGVPVYGSAAGTAPLRKRIVEALMPGGDTRLIEAIGESSIEGFAGFVEAERGVFRYADIKELVNAAPNAAAAAEALAAAAMASSAMPVFHQQLRIAGSNGKALALYDGGVRRSVFFDRAMAAVDAEVREQMKGHALAKVADGVTQDAFVKDYEATAPSVYVVRNGPTARKPDATLNTKSGPLRNGQRGYDLLVNESEIGAIAALRLNNPYGRIMLTSADRYDTFPSDVGENFKKDEMFKPAFMARLRDLGRHKAERPEGPWWPLSKIDGV</sequence>
<accession>A0A345YCD1</accession>
<dbReference type="KEGG" id="err:DVR09_03890"/>
<feature type="active site" description="Nucleophile" evidence="2">
    <location>
        <position position="132"/>
    </location>
</feature>
<evidence type="ECO:0000256" key="2">
    <source>
        <dbReference type="PROSITE-ProRule" id="PRU01161"/>
    </source>
</evidence>
<dbReference type="EMBL" id="CP031357">
    <property type="protein sequence ID" value="AXK41583.1"/>
    <property type="molecule type" value="Genomic_DNA"/>
</dbReference>
<dbReference type="Proteomes" id="UP000254508">
    <property type="component" value="Chromosome"/>
</dbReference>
<dbReference type="GO" id="GO:0016787">
    <property type="term" value="F:hydrolase activity"/>
    <property type="evidence" value="ECO:0007669"/>
    <property type="project" value="UniProtKB-UniRule"/>
</dbReference>
<dbReference type="Gene3D" id="3.40.1090.10">
    <property type="entry name" value="Cytosolic phospholipase A2 catalytic domain"/>
    <property type="match status" value="1"/>
</dbReference>
<evidence type="ECO:0000259" key="3">
    <source>
        <dbReference type="PROSITE" id="PS51635"/>
    </source>
</evidence>
<keyword evidence="2" id="KW-0442">Lipid degradation</keyword>
<feature type="domain" description="PNPLA" evidence="3">
    <location>
        <begin position="93"/>
        <end position="299"/>
    </location>
</feature>
<dbReference type="AlphaFoldDB" id="A0A345YCD1"/>
<gene>
    <name evidence="4" type="ORF">DVR09_03890</name>
</gene>